<dbReference type="PROSITE" id="PS50113">
    <property type="entry name" value="PAC"/>
    <property type="match status" value="1"/>
</dbReference>
<dbReference type="Pfam" id="PF02518">
    <property type="entry name" value="HATPase_c"/>
    <property type="match status" value="1"/>
</dbReference>
<dbReference type="Gene3D" id="3.30.450.20">
    <property type="entry name" value="PAS domain"/>
    <property type="match status" value="1"/>
</dbReference>
<dbReference type="CDD" id="cd00130">
    <property type="entry name" value="PAS"/>
    <property type="match status" value="1"/>
</dbReference>
<dbReference type="PANTHER" id="PTHR43304">
    <property type="entry name" value="PHYTOCHROME-LIKE PROTEIN CPH1"/>
    <property type="match status" value="1"/>
</dbReference>
<dbReference type="InterPro" id="IPR003594">
    <property type="entry name" value="HATPase_dom"/>
</dbReference>
<evidence type="ECO:0000256" key="5">
    <source>
        <dbReference type="ARBA" id="ARBA00022777"/>
    </source>
</evidence>
<dbReference type="AlphaFoldDB" id="A0A7V5Y0E5"/>
<accession>A0A7V5Y0E5</accession>
<keyword evidence="3" id="KW-0597">Phosphoprotein</keyword>
<sequence>MNLDLFKEIFDNFVELVYIVDPENYQILYVNKVLKEKFGECWGEKCYRVFQNLSSPCSFCSNKYLYRNPEKPYIWLHRNLKNNRWYKCIDQFIKYNGKFLRLEIAIDVTKEIIKNKLLKEKMREYAHLFENVPVPLYRTTWEGRFIKVNKAMVELFGYSRKDFKEINACDLYYHPQDREKFIKKIEKFGYVEGYPVKLKTKDGRLLTCLLYTTPIKNADNQIVGFEGMIKDITLERSFRKLLKDKIKEEKGPRNSLISQLSLTHDFHNLLQIILNNLLLMKNYCQKGELLKIETTIERLKEIILKNQNLTTALTKIAIEKLRKKDLVNIKKIIVRAFELFEKKEEIIFSLNIDEEIKVIGWESQLLTLFLNLIKNAWEARKEDKAKIEIRGEIVEKEGKDYLKISFKDYGKGIKKEEQNKIFQHYSSKKHLGIGLVIVSEIIKNHQGMIEWESEENNFTIFHIYLPIAERKDKKRILLIGENSQLLTIIKNILHLNNYEFLHQKELEKGIKSYQEAKELNKPFLGIFYDTLYPQLPKDSENLKKFIDLEPKTKIIYSAFIKEEDFKNFENFNNNIIFLRKPYTTEDFLKAVNGLVKTDK</sequence>
<reference evidence="9" key="1">
    <citation type="journal article" date="2020" name="mSystems">
        <title>Genome- and Community-Level Interaction Insights into Carbon Utilization and Element Cycling Functions of Hydrothermarchaeota in Hydrothermal Sediment.</title>
        <authorList>
            <person name="Zhou Z."/>
            <person name="Liu Y."/>
            <person name="Xu W."/>
            <person name="Pan J."/>
            <person name="Luo Z.H."/>
            <person name="Li M."/>
        </authorList>
    </citation>
    <scope>NUCLEOTIDE SEQUENCE [LARGE SCALE GENOMIC DNA]</scope>
    <source>
        <strain evidence="9">SpSt-791</strain>
    </source>
</reference>
<dbReference type="SMART" id="SM00387">
    <property type="entry name" value="HATPase_c"/>
    <property type="match status" value="1"/>
</dbReference>
<comment type="caution">
    <text evidence="9">The sequence shown here is derived from an EMBL/GenBank/DDBJ whole genome shotgun (WGS) entry which is preliminary data.</text>
</comment>
<evidence type="ECO:0000313" key="9">
    <source>
        <dbReference type="EMBL" id="HHR48909.1"/>
    </source>
</evidence>
<dbReference type="Pfam" id="PF00989">
    <property type="entry name" value="PAS"/>
    <property type="match status" value="1"/>
</dbReference>
<proteinExistence type="predicted"/>
<dbReference type="InterPro" id="IPR036890">
    <property type="entry name" value="HATPase_C_sf"/>
</dbReference>
<evidence type="ECO:0000256" key="1">
    <source>
        <dbReference type="ARBA" id="ARBA00000085"/>
    </source>
</evidence>
<evidence type="ECO:0000256" key="2">
    <source>
        <dbReference type="ARBA" id="ARBA00012438"/>
    </source>
</evidence>
<dbReference type="EMBL" id="DTHS01000028">
    <property type="protein sequence ID" value="HHR48909.1"/>
    <property type="molecule type" value="Genomic_DNA"/>
</dbReference>
<dbReference type="PROSITE" id="PS50109">
    <property type="entry name" value="HIS_KIN"/>
    <property type="match status" value="1"/>
</dbReference>
<dbReference type="PANTHER" id="PTHR43304:SF1">
    <property type="entry name" value="PAC DOMAIN-CONTAINING PROTEIN"/>
    <property type="match status" value="1"/>
</dbReference>
<name>A0A7V5Y0E5_UNCW3</name>
<dbReference type="InterPro" id="IPR052162">
    <property type="entry name" value="Sensor_kinase/Photoreceptor"/>
</dbReference>
<evidence type="ECO:0000259" key="8">
    <source>
        <dbReference type="PROSITE" id="PS50113"/>
    </source>
</evidence>
<evidence type="ECO:0000259" key="7">
    <source>
        <dbReference type="PROSITE" id="PS50112"/>
    </source>
</evidence>
<dbReference type="InterPro" id="IPR000700">
    <property type="entry name" value="PAS-assoc_C"/>
</dbReference>
<dbReference type="InterPro" id="IPR013767">
    <property type="entry name" value="PAS_fold"/>
</dbReference>
<dbReference type="SUPFAM" id="SSF55785">
    <property type="entry name" value="PYP-like sensor domain (PAS domain)"/>
    <property type="match status" value="1"/>
</dbReference>
<dbReference type="EC" id="2.7.13.3" evidence="2"/>
<evidence type="ECO:0000256" key="3">
    <source>
        <dbReference type="ARBA" id="ARBA00022553"/>
    </source>
</evidence>
<dbReference type="InterPro" id="IPR035965">
    <property type="entry name" value="PAS-like_dom_sf"/>
</dbReference>
<dbReference type="Gene3D" id="3.30.565.10">
    <property type="entry name" value="Histidine kinase-like ATPase, C-terminal domain"/>
    <property type="match status" value="1"/>
</dbReference>
<dbReference type="InterPro" id="IPR000014">
    <property type="entry name" value="PAS"/>
</dbReference>
<keyword evidence="4" id="KW-0808">Transferase</keyword>
<feature type="domain" description="PAS" evidence="7">
    <location>
        <begin position="121"/>
        <end position="187"/>
    </location>
</feature>
<dbReference type="GO" id="GO:0004673">
    <property type="term" value="F:protein histidine kinase activity"/>
    <property type="evidence" value="ECO:0007669"/>
    <property type="project" value="UniProtKB-EC"/>
</dbReference>
<feature type="domain" description="Histidine kinase" evidence="6">
    <location>
        <begin position="261"/>
        <end position="469"/>
    </location>
</feature>
<dbReference type="InterPro" id="IPR004358">
    <property type="entry name" value="Sig_transdc_His_kin-like_C"/>
</dbReference>
<dbReference type="SUPFAM" id="SSF55874">
    <property type="entry name" value="ATPase domain of HSP90 chaperone/DNA topoisomerase II/histidine kinase"/>
    <property type="match status" value="1"/>
</dbReference>
<dbReference type="SMART" id="SM00091">
    <property type="entry name" value="PAS"/>
    <property type="match status" value="2"/>
</dbReference>
<dbReference type="NCBIfam" id="TIGR00229">
    <property type="entry name" value="sensory_box"/>
    <property type="match status" value="1"/>
</dbReference>
<dbReference type="PRINTS" id="PR00344">
    <property type="entry name" value="BCTRLSENSOR"/>
</dbReference>
<protein>
    <recommendedName>
        <fullName evidence="2">histidine kinase</fullName>
        <ecNumber evidence="2">2.7.13.3</ecNumber>
    </recommendedName>
</protein>
<evidence type="ECO:0000259" key="6">
    <source>
        <dbReference type="PROSITE" id="PS50109"/>
    </source>
</evidence>
<feature type="domain" description="PAC" evidence="8">
    <location>
        <begin position="192"/>
        <end position="244"/>
    </location>
</feature>
<comment type="catalytic activity">
    <reaction evidence="1">
        <text>ATP + protein L-histidine = ADP + protein N-phospho-L-histidine.</text>
        <dbReference type="EC" id="2.7.13.3"/>
    </reaction>
</comment>
<organism evidence="9">
    <name type="scientific">candidate division WOR-3 bacterium</name>
    <dbReference type="NCBI Taxonomy" id="2052148"/>
    <lineage>
        <taxon>Bacteria</taxon>
        <taxon>Bacteria division WOR-3</taxon>
    </lineage>
</organism>
<gene>
    <name evidence="9" type="ORF">ENV79_04610</name>
</gene>
<keyword evidence="5 9" id="KW-0418">Kinase</keyword>
<dbReference type="PROSITE" id="PS50112">
    <property type="entry name" value="PAS"/>
    <property type="match status" value="1"/>
</dbReference>
<dbReference type="InterPro" id="IPR005467">
    <property type="entry name" value="His_kinase_dom"/>
</dbReference>
<evidence type="ECO:0000256" key="4">
    <source>
        <dbReference type="ARBA" id="ARBA00022679"/>
    </source>
</evidence>